<reference evidence="3" key="1">
    <citation type="submission" date="2014-11" db="EMBL/GenBank/DDBJ databases">
        <authorList>
            <person name="Otto D Thomas"/>
            <person name="Naeem Raeece"/>
        </authorList>
    </citation>
    <scope>NUCLEOTIDE SEQUENCE</scope>
</reference>
<feature type="compositionally biased region" description="Basic and acidic residues" evidence="2">
    <location>
        <begin position="451"/>
        <end position="461"/>
    </location>
</feature>
<feature type="compositionally biased region" description="Basic and acidic residues" evidence="2">
    <location>
        <begin position="1276"/>
        <end position="1307"/>
    </location>
</feature>
<feature type="region of interest" description="Disordered" evidence="2">
    <location>
        <begin position="504"/>
        <end position="554"/>
    </location>
</feature>
<dbReference type="EMBL" id="CDMZ01005786">
    <property type="protein sequence ID" value="CEM54414.1"/>
    <property type="molecule type" value="Genomic_DNA"/>
</dbReference>
<sequence length="1777" mass="190366">MMLPVAGSSPPSAGASGSQMSSTSRSQHSTSPSVSVSASSPSVPSVVDRRSSSAVLHSGTGTACHLGASPRSTPRTAPTTLVSTTGRGSASASVSATTSRTRTATGVSVGGRGSTGRSAASGVRKTAAGSPVFASSPIHFRQPSPLSPPGFRRRILTPADHHLAAQVDVLGRLRSPRSAASSRSPSPSRRADSRAGSRGRKQTPSQHGGMSSRSPSTRRSRAERGKKNKKKKDTQKGGKDSRGGGESSVSPSARRGLITPTSPSSPLFMPPGETNPLLLNGDGNRDGEAPQSPTPEAARRRRMLERTAETLFEVSQWVCASLGSSGVDEGWESPPRKSKQQTNPLDEADESSFVAAVVAVFRGGKGRTVIPSLTEASWLRWLCSLRYNAREASRRQQQQQQRDAMSVCVPSTLSRTFVKEKKETDSTSGEGDDAPRFGSGQSGVMMRKGRKDGSNAVKDESSTNFEARSIALQVVAEDLQGQVERQREEIRALKAETERLRSAAWRLEGSGGTQGVITEKKESQSSREDPQCPYGGRSPTKKLQDPLAHPFSDGASLPSSFLPSGVSSFHHPSALSLPPPAAHTHAHVDECVNMRSSAKTSKSVENARAAARQQQRLRYVETLQTQLKEVRKQLAEYAHVFALKKGTGGAPPPQAAAGGNHQTQPVVASSPSQALGGRGLRKSASAEATAGQTETEICNSPMGALRRFNSQPGAFPEAERREKKNVSVSSLKRTVLPPLSNHQPVGDTGAVVTRAVPGLPADPSCVSGSGIGSGEVGVRGTSFGDMRLVDELQRCRRKLREFERRREETDRQWGRVEEEKLFLQSQVALLQGRGDKAQARYREGLKAADEQMLRVAKEASEVCGVPERSNADSEGGAAGGGVGAADGGPAESAAEAARERRGGASAFLTKRLEALTAEKSALQLQLADHQAKCDRLASEAEKEKFRREVAEKVYAEAESSRCELEGLKREGSIGRLEAWQRALWEAQEEIALLEREVGAQSEQIVRLTSFGSGCNGIDKDGAFDALARELKRYRDSLSDVEAQTADLSHRLRETDGRLSEERRKGAALKEKLRSALKLRDSFLELVKKTGGAPEGLVTGSPPRSPPSKHTYAFLQSGTSHTHSPTRANKEASEGHDVSGTPEADSSPPPSPSKRVRFVLDQAAAAEGREEVGDKEEKQNGWGGCSDAMEKTIRPGGMSRSNSPPLPLESGVDRDEAPLPSDSEAIFFDSSLDDLGDPLQLPTATGTTTGSAALEGEGGKRLVVEGGRQRQSRRASRRAERLEAVRAHRSFVLDRLREKRDRHERSPEGRQGTPPPAEVLFLEDDQEKRGEGKGSRSEDIPGFATDTNFPPPSPTKPLKSALRSPPKQKQSVSSPSSPPPTGVDENSQKVPHAKENNQGGSPPPALPESGGDDADLLASVLSRLNGGGSSGETETELFGGAWQRQRERQLLLPESRNPSDLWPASRQPLGFPCDDGRASRDGGLGGSLVSLSGGRAAKPQSHVRRSWVGDLSRSSGSFSVGPPRSLPPTFLFPSAQGEEHGEFHRGGGREGSGGLLPFPLPSPQSPQPLCERTLSFDDSASEHTQAPAEKDRDRQKEGHLRENLHQPLPPKPQLQFPHALDPYEPYEDFPAVSQFPFPSEPISIQNFNRRPNSSGTPPNGTKVEYRPFTRPLPDGNLVTHSQQTHPVSPPSGTSPPRSISGDPNPSTGVSEECEMDSDGTRRWRTILPSSLSAMRKDDLAREAEANRVRAAGGRSREVNSAGAFFQADEEPYEAEELN</sequence>
<feature type="region of interest" description="Disordered" evidence="2">
    <location>
        <begin position="170"/>
        <end position="300"/>
    </location>
</feature>
<feature type="compositionally biased region" description="Polar residues" evidence="2">
    <location>
        <begin position="1693"/>
        <end position="1708"/>
    </location>
</feature>
<feature type="region of interest" description="Disordered" evidence="2">
    <location>
        <begin position="325"/>
        <end position="348"/>
    </location>
</feature>
<feature type="compositionally biased region" description="Basic and acidic residues" evidence="2">
    <location>
        <begin position="1127"/>
        <end position="1136"/>
    </location>
</feature>
<accession>A0A0G4IB84</accession>
<organism evidence="3">
    <name type="scientific">Chromera velia CCMP2878</name>
    <dbReference type="NCBI Taxonomy" id="1169474"/>
    <lineage>
        <taxon>Eukaryota</taxon>
        <taxon>Sar</taxon>
        <taxon>Alveolata</taxon>
        <taxon>Colpodellida</taxon>
        <taxon>Chromeraceae</taxon>
        <taxon>Chromera</taxon>
    </lineage>
</organism>
<feature type="compositionally biased region" description="Low complexity" evidence="2">
    <location>
        <begin position="68"/>
        <end position="107"/>
    </location>
</feature>
<feature type="region of interest" description="Disordered" evidence="2">
    <location>
        <begin position="418"/>
        <end position="462"/>
    </location>
</feature>
<feature type="region of interest" description="Disordered" evidence="2">
    <location>
        <begin position="864"/>
        <end position="899"/>
    </location>
</feature>
<evidence type="ECO:0000313" key="3">
    <source>
        <dbReference type="EMBL" id="CEM54414.1"/>
    </source>
</evidence>
<feature type="compositionally biased region" description="Basic and acidic residues" evidence="2">
    <location>
        <begin position="1536"/>
        <end position="1547"/>
    </location>
</feature>
<proteinExistence type="predicted"/>
<feature type="region of interest" description="Disordered" evidence="2">
    <location>
        <begin position="648"/>
        <end position="694"/>
    </location>
</feature>
<feature type="compositionally biased region" description="Basic and acidic residues" evidence="2">
    <location>
        <begin position="518"/>
        <end position="530"/>
    </location>
</feature>
<gene>
    <name evidence="3" type="ORF">Cvel_12769</name>
</gene>
<protein>
    <submittedName>
        <fullName evidence="3">Uncharacterized protein</fullName>
    </submittedName>
</protein>
<evidence type="ECO:0000256" key="1">
    <source>
        <dbReference type="SAM" id="Coils"/>
    </source>
</evidence>
<feature type="region of interest" description="Disordered" evidence="2">
    <location>
        <begin position="1"/>
        <end position="124"/>
    </location>
</feature>
<keyword evidence="1" id="KW-0175">Coiled coil</keyword>
<feature type="compositionally biased region" description="Gly residues" evidence="2">
    <location>
        <begin position="876"/>
        <end position="886"/>
    </location>
</feature>
<feature type="compositionally biased region" description="Polar residues" evidence="2">
    <location>
        <begin position="660"/>
        <end position="673"/>
    </location>
</feature>
<feature type="coiled-coil region" evidence="1">
    <location>
        <begin position="905"/>
        <end position="1043"/>
    </location>
</feature>
<feature type="compositionally biased region" description="Basic and acidic residues" evidence="2">
    <location>
        <begin position="1737"/>
        <end position="1746"/>
    </location>
</feature>
<name>A0A0G4IB84_9ALVE</name>
<feature type="compositionally biased region" description="Low complexity" evidence="2">
    <location>
        <begin position="172"/>
        <end position="188"/>
    </location>
</feature>
<feature type="compositionally biased region" description="Low complexity" evidence="2">
    <location>
        <begin position="1"/>
        <end position="46"/>
    </location>
</feature>
<feature type="region of interest" description="Disordered" evidence="2">
    <location>
        <begin position="1091"/>
        <end position="1720"/>
    </location>
</feature>
<feature type="compositionally biased region" description="Low complexity" evidence="2">
    <location>
        <begin position="1363"/>
        <end position="1374"/>
    </location>
</feature>
<feature type="compositionally biased region" description="Polar residues" evidence="2">
    <location>
        <begin position="1113"/>
        <end position="1126"/>
    </location>
</feature>
<feature type="compositionally biased region" description="Low complexity" evidence="2">
    <location>
        <begin position="115"/>
        <end position="124"/>
    </location>
</feature>
<feature type="compositionally biased region" description="Basic and acidic residues" evidence="2">
    <location>
        <begin position="1166"/>
        <end position="1178"/>
    </location>
</feature>
<feature type="compositionally biased region" description="Polar residues" evidence="2">
    <location>
        <begin position="1641"/>
        <end position="1658"/>
    </location>
</feature>
<feature type="coiled-coil region" evidence="1">
    <location>
        <begin position="476"/>
        <end position="503"/>
    </location>
</feature>
<feature type="compositionally biased region" description="Basic and acidic residues" evidence="2">
    <location>
        <begin position="1325"/>
        <end position="1338"/>
    </location>
</feature>
<feature type="compositionally biased region" description="Low complexity" evidence="2">
    <location>
        <begin position="1242"/>
        <end position="1254"/>
    </location>
</feature>
<feature type="coiled-coil region" evidence="1">
    <location>
        <begin position="792"/>
        <end position="819"/>
    </location>
</feature>
<feature type="region of interest" description="Disordered" evidence="2">
    <location>
        <begin position="134"/>
        <end position="153"/>
    </location>
</feature>
<feature type="compositionally biased region" description="Basic and acidic residues" evidence="2">
    <location>
        <begin position="1587"/>
        <end position="1603"/>
    </location>
</feature>
<dbReference type="VEuPathDB" id="CryptoDB:Cvel_12769"/>
<feature type="compositionally biased region" description="Basic and acidic residues" evidence="2">
    <location>
        <begin position="234"/>
        <end position="243"/>
    </location>
</feature>
<feature type="region of interest" description="Disordered" evidence="2">
    <location>
        <begin position="1737"/>
        <end position="1777"/>
    </location>
</feature>
<feature type="compositionally biased region" description="Acidic residues" evidence="2">
    <location>
        <begin position="1766"/>
        <end position="1777"/>
    </location>
</feature>
<evidence type="ECO:0000256" key="2">
    <source>
        <dbReference type="SAM" id="MobiDB-lite"/>
    </source>
</evidence>